<evidence type="ECO:0000313" key="3">
    <source>
        <dbReference type="Proteomes" id="UP000822688"/>
    </source>
</evidence>
<name>A0A8T0HQC8_CERPU</name>
<accession>A0A8T0HQC8</accession>
<feature type="compositionally biased region" description="Polar residues" evidence="1">
    <location>
        <begin position="128"/>
        <end position="144"/>
    </location>
</feature>
<gene>
    <name evidence="2" type="ORF">KC19_VG154300</name>
</gene>
<comment type="caution">
    <text evidence="2">The sequence shown here is derived from an EMBL/GenBank/DDBJ whole genome shotgun (WGS) entry which is preliminary data.</text>
</comment>
<evidence type="ECO:0000313" key="2">
    <source>
        <dbReference type="EMBL" id="KAG0573170.1"/>
    </source>
</evidence>
<sequence>MLCLSEYGFVPYTGSRHLYGKDEFRAQFGPCNEADAFLWIERGGAEYHAYVSELYKRVYQKPLWNCTALPWHFTRGLLGEEDGLNVEWAQYAISLRRRGKRNRAPTLIKKYRDIRCPLPFKNPRTKPTLIQSSSDYSDANPTYNDNEEPLSTCC</sequence>
<organism evidence="2 3">
    <name type="scientific">Ceratodon purpureus</name>
    <name type="common">Fire moss</name>
    <name type="synonym">Dicranum purpureum</name>
    <dbReference type="NCBI Taxonomy" id="3225"/>
    <lineage>
        <taxon>Eukaryota</taxon>
        <taxon>Viridiplantae</taxon>
        <taxon>Streptophyta</taxon>
        <taxon>Embryophyta</taxon>
        <taxon>Bryophyta</taxon>
        <taxon>Bryophytina</taxon>
        <taxon>Bryopsida</taxon>
        <taxon>Dicranidae</taxon>
        <taxon>Pseudoditrichales</taxon>
        <taxon>Ditrichaceae</taxon>
        <taxon>Ceratodon</taxon>
    </lineage>
</organism>
<keyword evidence="3" id="KW-1185">Reference proteome</keyword>
<feature type="region of interest" description="Disordered" evidence="1">
    <location>
        <begin position="122"/>
        <end position="154"/>
    </location>
</feature>
<dbReference type="AlphaFoldDB" id="A0A8T0HQC8"/>
<dbReference type="EMBL" id="CM026426">
    <property type="protein sequence ID" value="KAG0573170.1"/>
    <property type="molecule type" value="Genomic_DNA"/>
</dbReference>
<proteinExistence type="predicted"/>
<evidence type="ECO:0000256" key="1">
    <source>
        <dbReference type="SAM" id="MobiDB-lite"/>
    </source>
</evidence>
<reference evidence="2" key="1">
    <citation type="submission" date="2020-06" db="EMBL/GenBank/DDBJ databases">
        <title>WGS assembly of Ceratodon purpureus strain R40.</title>
        <authorList>
            <person name="Carey S.B."/>
            <person name="Jenkins J."/>
            <person name="Shu S."/>
            <person name="Lovell J.T."/>
            <person name="Sreedasyam A."/>
            <person name="Maumus F."/>
            <person name="Tiley G.P."/>
            <person name="Fernandez-Pozo N."/>
            <person name="Barry K."/>
            <person name="Chen C."/>
            <person name="Wang M."/>
            <person name="Lipzen A."/>
            <person name="Daum C."/>
            <person name="Saski C.A."/>
            <person name="Payton A.C."/>
            <person name="Mcbreen J.C."/>
            <person name="Conrad R.E."/>
            <person name="Kollar L.M."/>
            <person name="Olsson S."/>
            <person name="Huttunen S."/>
            <person name="Landis J.B."/>
            <person name="Wickett N.J."/>
            <person name="Johnson M.G."/>
            <person name="Rensing S.A."/>
            <person name="Grimwood J."/>
            <person name="Schmutz J."/>
            <person name="Mcdaniel S.F."/>
        </authorList>
    </citation>
    <scope>NUCLEOTIDE SEQUENCE</scope>
    <source>
        <strain evidence="2">R40</strain>
    </source>
</reference>
<protein>
    <submittedName>
        <fullName evidence="2">Uncharacterized protein</fullName>
    </submittedName>
</protein>
<dbReference type="Proteomes" id="UP000822688">
    <property type="component" value="Chromosome V"/>
</dbReference>